<gene>
    <name evidence="1" type="ORF">H5410_030737</name>
</gene>
<protein>
    <submittedName>
        <fullName evidence="1">Uncharacterized protein</fullName>
    </submittedName>
</protein>
<evidence type="ECO:0000313" key="1">
    <source>
        <dbReference type="EMBL" id="KAG5599367.1"/>
    </source>
</evidence>
<name>A0A9J5YHT3_SOLCO</name>
<dbReference type="EMBL" id="JACXVP010000006">
    <property type="protein sequence ID" value="KAG5599367.1"/>
    <property type="molecule type" value="Genomic_DNA"/>
</dbReference>
<sequence>MSHPLGLNLMSTHSLGHQSSGFGFATSLSASQKHMVFTNCVAEDCSATLVEIADELGDPPFVLLHETNRRLTDCFFPRLLIHFLQGFSYWNEGHFMSFRRLAKLNLVIRRISFLVLFSTYLLRFAPLFSSSNRVPQAVLHKTK</sequence>
<evidence type="ECO:0000313" key="2">
    <source>
        <dbReference type="Proteomes" id="UP000824120"/>
    </source>
</evidence>
<reference evidence="1 2" key="1">
    <citation type="submission" date="2020-09" db="EMBL/GenBank/DDBJ databases">
        <title>De no assembly of potato wild relative species, Solanum commersonii.</title>
        <authorList>
            <person name="Cho K."/>
        </authorList>
    </citation>
    <scope>NUCLEOTIDE SEQUENCE [LARGE SCALE GENOMIC DNA]</scope>
    <source>
        <strain evidence="1">LZ3.2</strain>
        <tissue evidence="1">Leaf</tissue>
    </source>
</reference>
<keyword evidence="2" id="KW-1185">Reference proteome</keyword>
<proteinExistence type="predicted"/>
<organism evidence="1 2">
    <name type="scientific">Solanum commersonii</name>
    <name type="common">Commerson's wild potato</name>
    <name type="synonym">Commerson's nightshade</name>
    <dbReference type="NCBI Taxonomy" id="4109"/>
    <lineage>
        <taxon>Eukaryota</taxon>
        <taxon>Viridiplantae</taxon>
        <taxon>Streptophyta</taxon>
        <taxon>Embryophyta</taxon>
        <taxon>Tracheophyta</taxon>
        <taxon>Spermatophyta</taxon>
        <taxon>Magnoliopsida</taxon>
        <taxon>eudicotyledons</taxon>
        <taxon>Gunneridae</taxon>
        <taxon>Pentapetalae</taxon>
        <taxon>asterids</taxon>
        <taxon>lamiids</taxon>
        <taxon>Solanales</taxon>
        <taxon>Solanaceae</taxon>
        <taxon>Solanoideae</taxon>
        <taxon>Solaneae</taxon>
        <taxon>Solanum</taxon>
    </lineage>
</organism>
<comment type="caution">
    <text evidence="1">The sequence shown here is derived from an EMBL/GenBank/DDBJ whole genome shotgun (WGS) entry which is preliminary data.</text>
</comment>
<dbReference type="AlphaFoldDB" id="A0A9J5YHT3"/>
<accession>A0A9J5YHT3</accession>
<dbReference type="Proteomes" id="UP000824120">
    <property type="component" value="Chromosome 6"/>
</dbReference>